<comment type="subunit">
    <text evidence="7">Homodimer.</text>
</comment>
<evidence type="ECO:0000259" key="9">
    <source>
        <dbReference type="PROSITE" id="PS51373"/>
    </source>
</evidence>
<proteinExistence type="inferred from homology"/>
<keyword evidence="5 7" id="KW-0408">Iron</keyword>
<evidence type="ECO:0000256" key="2">
    <source>
        <dbReference type="ARBA" id="ARBA00022485"/>
    </source>
</evidence>
<feature type="chain" id="PRO_5045298020" description="High-potential iron-sulfur protein" evidence="8">
    <location>
        <begin position="18"/>
        <end position="100"/>
    </location>
</feature>
<keyword evidence="2 7" id="KW-0004">4Fe-4S</keyword>
<dbReference type="InterPro" id="IPR006311">
    <property type="entry name" value="TAT_signal"/>
</dbReference>
<dbReference type="PROSITE" id="PS51373">
    <property type="entry name" value="HIPIP"/>
    <property type="match status" value="1"/>
</dbReference>
<keyword evidence="8" id="KW-0732">Signal</keyword>
<dbReference type="EMBL" id="JBHLTM010000031">
    <property type="protein sequence ID" value="MFC0684853.1"/>
    <property type="molecule type" value="Genomic_DNA"/>
</dbReference>
<comment type="similarity">
    <text evidence="7">Belongs to the high-potential iron-sulfur protein (HiPIP) family.</text>
</comment>
<reference evidence="10 11" key="1">
    <citation type="submission" date="2024-09" db="EMBL/GenBank/DDBJ databases">
        <authorList>
            <person name="Sun Q."/>
            <person name="Mori K."/>
        </authorList>
    </citation>
    <scope>NUCLEOTIDE SEQUENCE [LARGE SCALE GENOMIC DNA]</scope>
    <source>
        <strain evidence="10 11">CICC 11035S</strain>
    </source>
</reference>
<comment type="function">
    <text evidence="7">Specific class of high-redox-potential 4Fe-4S ferredoxins. Functions in anaerobic electron transport in most purple and in some other photosynthetic bacteria and in at least one genus (Paracoccus) of halophilic, denitrifying bacteria.</text>
</comment>
<gene>
    <name evidence="10" type="ORF">ACFFF8_09625</name>
</gene>
<dbReference type="InterPro" id="IPR000170">
    <property type="entry name" value="High_potential_FeS_prot"/>
</dbReference>
<dbReference type="Proteomes" id="UP001589858">
    <property type="component" value="Unassembled WGS sequence"/>
</dbReference>
<organism evidence="10 11">
    <name type="scientific">Novosphingobium clariflavum</name>
    <dbReference type="NCBI Taxonomy" id="2029884"/>
    <lineage>
        <taxon>Bacteria</taxon>
        <taxon>Pseudomonadati</taxon>
        <taxon>Pseudomonadota</taxon>
        <taxon>Alphaproteobacteria</taxon>
        <taxon>Sphingomonadales</taxon>
        <taxon>Sphingomonadaceae</taxon>
        <taxon>Novosphingobium</taxon>
    </lineage>
</organism>
<evidence type="ECO:0000256" key="3">
    <source>
        <dbReference type="ARBA" id="ARBA00022723"/>
    </source>
</evidence>
<evidence type="ECO:0000256" key="1">
    <source>
        <dbReference type="ARBA" id="ARBA00022448"/>
    </source>
</evidence>
<dbReference type="InterPro" id="IPR036369">
    <property type="entry name" value="HIPIP_sf"/>
</dbReference>
<keyword evidence="11" id="KW-1185">Reference proteome</keyword>
<dbReference type="SUPFAM" id="SSF57652">
    <property type="entry name" value="HIPIP (high potential iron protein)"/>
    <property type="match status" value="1"/>
</dbReference>
<sequence length="100" mass="10302">MTMSTRRSILALMSAFAATTLLGKVSAQSPTACADPATLPLSQRSRRRALGYTSPSTDAQKHCSLCAFFTSTGVGCGTCQMLSGGTVEATAVCTSFAKKA</sequence>
<evidence type="ECO:0000256" key="8">
    <source>
        <dbReference type="SAM" id="SignalP"/>
    </source>
</evidence>
<keyword evidence="6 7" id="KW-0411">Iron-sulfur</keyword>
<evidence type="ECO:0000256" key="5">
    <source>
        <dbReference type="ARBA" id="ARBA00023004"/>
    </source>
</evidence>
<keyword evidence="3 7" id="KW-0479">Metal-binding</keyword>
<dbReference type="RefSeq" id="WP_323748337.1">
    <property type="nucleotide sequence ID" value="NZ_JAPCWC010000042.1"/>
</dbReference>
<evidence type="ECO:0000256" key="6">
    <source>
        <dbReference type="ARBA" id="ARBA00023014"/>
    </source>
</evidence>
<protein>
    <recommendedName>
        <fullName evidence="7">High-potential iron-sulfur protein</fullName>
        <shortName evidence="7">HiPIP</shortName>
    </recommendedName>
</protein>
<feature type="signal peptide" evidence="8">
    <location>
        <begin position="1"/>
        <end position="17"/>
    </location>
</feature>
<keyword evidence="4 7" id="KW-0249">Electron transport</keyword>
<evidence type="ECO:0000313" key="11">
    <source>
        <dbReference type="Proteomes" id="UP001589858"/>
    </source>
</evidence>
<evidence type="ECO:0000313" key="10">
    <source>
        <dbReference type="EMBL" id="MFC0684853.1"/>
    </source>
</evidence>
<evidence type="ECO:0000256" key="7">
    <source>
        <dbReference type="RuleBase" id="RU000620"/>
    </source>
</evidence>
<name>A0ABV6S9U7_9SPHN</name>
<feature type="domain" description="High potential iron-sulfur proteins family profile" evidence="9">
    <location>
        <begin position="34"/>
        <end position="100"/>
    </location>
</feature>
<dbReference type="Pfam" id="PF01355">
    <property type="entry name" value="HIPIP"/>
    <property type="match status" value="1"/>
</dbReference>
<comment type="caution">
    <text evidence="10">The sequence shown here is derived from an EMBL/GenBank/DDBJ whole genome shotgun (WGS) entry which is preliminary data.</text>
</comment>
<accession>A0ABV6S9U7</accession>
<evidence type="ECO:0000256" key="4">
    <source>
        <dbReference type="ARBA" id="ARBA00022982"/>
    </source>
</evidence>
<keyword evidence="1 7" id="KW-0813">Transport</keyword>
<dbReference type="Gene3D" id="4.10.490.10">
    <property type="entry name" value="High potential iron-sulphur protein"/>
    <property type="match status" value="1"/>
</dbReference>
<dbReference type="PROSITE" id="PS51318">
    <property type="entry name" value="TAT"/>
    <property type="match status" value="1"/>
</dbReference>